<protein>
    <recommendedName>
        <fullName evidence="1 6">Inositol-pentakisphosphate 2-kinase</fullName>
        <ecNumber evidence="1 6">2.7.1.158</ecNumber>
    </recommendedName>
</protein>
<evidence type="ECO:0000256" key="3">
    <source>
        <dbReference type="ARBA" id="ARBA00022741"/>
    </source>
</evidence>
<name>A0AAW2Z8W7_9EUKA</name>
<comment type="function">
    <text evidence="6">Phosphorylates Ins(1,3,4,5,6)P5 at position 2 to form Ins(1,2,3,4,5,6)P6 (InsP6 or phytate).</text>
</comment>
<organism evidence="7 8">
    <name type="scientific">Acrasis kona</name>
    <dbReference type="NCBI Taxonomy" id="1008807"/>
    <lineage>
        <taxon>Eukaryota</taxon>
        <taxon>Discoba</taxon>
        <taxon>Heterolobosea</taxon>
        <taxon>Tetramitia</taxon>
        <taxon>Eutetramitia</taxon>
        <taxon>Acrasidae</taxon>
        <taxon>Acrasis</taxon>
    </lineage>
</organism>
<accession>A0AAW2Z8W7</accession>
<keyword evidence="3 6" id="KW-0547">Nucleotide-binding</keyword>
<sequence length="400" mass="45952">MHEVDRTPLVPEEWIYKCEGNVNIILTYIGSDEDKVGKVLRLRKCAEYESGDNAEVHTFSYVKHVILPLLGTGIDPGILVGVPVEFLMQIQERIKSSRPKYRLEGVYSVEIKPKSGVLCRSGYVDDTSVKKNTCRYCMHQYYKLKKKEISRPSCFCPLDLYSKDSDRVLKALNALVDDPQNNMRLYIDGELAWHGVMKQSDQNKDYRKELQNILQNKKFSEGDVVDSYVKTLHDYLSRSNILQPIKCIQLMDQLDVEAITVIYQQLLLFETHEQIENSLFNNALDSNWLQELLHQVPKEPEVDFVCKQSLPVKNSMTQDRVISLLQECSTNTELAKSMLRLFLLSQCAKDCSIMICFQPSSGAYKVGVVDMDPKPLNKLTYYLKNDQQINNNYCSVNSSI</sequence>
<dbReference type="InterPro" id="IPR043001">
    <property type="entry name" value="IP5_2-K_N_lobe"/>
</dbReference>
<evidence type="ECO:0000313" key="7">
    <source>
        <dbReference type="EMBL" id="KAL0486266.1"/>
    </source>
</evidence>
<keyword evidence="8" id="KW-1185">Reference proteome</keyword>
<evidence type="ECO:0000256" key="6">
    <source>
        <dbReference type="RuleBase" id="RU364126"/>
    </source>
</evidence>
<dbReference type="InterPro" id="IPR009286">
    <property type="entry name" value="Ins_P5_2-kin"/>
</dbReference>
<dbReference type="AlphaFoldDB" id="A0AAW2Z8W7"/>
<dbReference type="Pfam" id="PF06090">
    <property type="entry name" value="Ins_P5_2-kin"/>
    <property type="match status" value="1"/>
</dbReference>
<comment type="catalytic activity">
    <reaction evidence="6">
        <text>1D-myo-inositol 1,3,4,5,6-pentakisphosphate + ATP = 1D-myo-inositol hexakisphosphate + ADP + H(+)</text>
        <dbReference type="Rhea" id="RHEA:20313"/>
        <dbReference type="ChEBI" id="CHEBI:15378"/>
        <dbReference type="ChEBI" id="CHEBI:30616"/>
        <dbReference type="ChEBI" id="CHEBI:57733"/>
        <dbReference type="ChEBI" id="CHEBI:58130"/>
        <dbReference type="ChEBI" id="CHEBI:456216"/>
        <dbReference type="EC" id="2.7.1.158"/>
    </reaction>
</comment>
<dbReference type="GO" id="GO:0035299">
    <property type="term" value="F:inositol-1,3,4,5,6-pentakisphosphate 2-kinase activity"/>
    <property type="evidence" value="ECO:0007669"/>
    <property type="project" value="UniProtKB-EC"/>
</dbReference>
<evidence type="ECO:0000256" key="2">
    <source>
        <dbReference type="ARBA" id="ARBA00022679"/>
    </source>
</evidence>
<proteinExistence type="predicted"/>
<comment type="domain">
    <text evidence="6">The EXKPK motif is conserved in inositol-pentakisphosphate 2-kinases of both family 1 and 2.</text>
</comment>
<keyword evidence="2 6" id="KW-0808">Transferase</keyword>
<keyword evidence="5 6" id="KW-0067">ATP-binding</keyword>
<dbReference type="Proteomes" id="UP001431209">
    <property type="component" value="Unassembled WGS sequence"/>
</dbReference>
<dbReference type="GO" id="GO:0005634">
    <property type="term" value="C:nucleus"/>
    <property type="evidence" value="ECO:0007669"/>
    <property type="project" value="TreeGrafter"/>
</dbReference>
<comment type="caution">
    <text evidence="7">The sequence shown here is derived from an EMBL/GenBank/DDBJ whole genome shotgun (WGS) entry which is preliminary data.</text>
</comment>
<gene>
    <name evidence="7" type="ORF">AKO1_011963</name>
</gene>
<evidence type="ECO:0000313" key="8">
    <source>
        <dbReference type="Proteomes" id="UP001431209"/>
    </source>
</evidence>
<reference evidence="7 8" key="1">
    <citation type="submission" date="2024-03" db="EMBL/GenBank/DDBJ databases">
        <title>The Acrasis kona genome and developmental transcriptomes reveal deep origins of eukaryotic multicellular pathways.</title>
        <authorList>
            <person name="Sheikh S."/>
            <person name="Fu C.-J."/>
            <person name="Brown M.W."/>
            <person name="Baldauf S.L."/>
        </authorList>
    </citation>
    <scope>NUCLEOTIDE SEQUENCE [LARGE SCALE GENOMIC DNA]</scope>
    <source>
        <strain evidence="7 8">ATCC MYA-3509</strain>
    </source>
</reference>
<dbReference type="Gene3D" id="3.30.200.110">
    <property type="entry name" value="Inositol-pentakisphosphate 2-kinase, N-lobe"/>
    <property type="match status" value="1"/>
</dbReference>
<dbReference type="GO" id="GO:0005524">
    <property type="term" value="F:ATP binding"/>
    <property type="evidence" value="ECO:0007669"/>
    <property type="project" value="UniProtKB-KW"/>
</dbReference>
<evidence type="ECO:0000256" key="1">
    <source>
        <dbReference type="ARBA" id="ARBA00012023"/>
    </source>
</evidence>
<dbReference type="GO" id="GO:0032958">
    <property type="term" value="P:inositol phosphate biosynthetic process"/>
    <property type="evidence" value="ECO:0007669"/>
    <property type="project" value="TreeGrafter"/>
</dbReference>
<dbReference type="PANTHER" id="PTHR14456">
    <property type="entry name" value="INOSITOL POLYPHOSPHATE KINASE 1"/>
    <property type="match status" value="1"/>
</dbReference>
<dbReference type="EC" id="2.7.1.158" evidence="1 6"/>
<evidence type="ECO:0000256" key="5">
    <source>
        <dbReference type="ARBA" id="ARBA00022840"/>
    </source>
</evidence>
<evidence type="ECO:0000256" key="4">
    <source>
        <dbReference type="ARBA" id="ARBA00022777"/>
    </source>
</evidence>
<keyword evidence="4 6" id="KW-0418">Kinase</keyword>
<dbReference type="PANTHER" id="PTHR14456:SF2">
    <property type="entry name" value="INOSITOL-PENTAKISPHOSPHATE 2-KINASE"/>
    <property type="match status" value="1"/>
</dbReference>
<dbReference type="EMBL" id="JAOPGA020001213">
    <property type="protein sequence ID" value="KAL0486266.1"/>
    <property type="molecule type" value="Genomic_DNA"/>
</dbReference>